<protein>
    <submittedName>
        <fullName evidence="3">Uncharacterized protein</fullName>
    </submittedName>
</protein>
<comment type="caution">
    <text evidence="3">The sequence shown here is derived from an EMBL/GenBank/DDBJ whole genome shotgun (WGS) entry which is preliminary data.</text>
</comment>
<evidence type="ECO:0000313" key="4">
    <source>
        <dbReference type="Proteomes" id="UP000281488"/>
    </source>
</evidence>
<evidence type="ECO:0000313" key="3">
    <source>
        <dbReference type="EMBL" id="RYU31315.1"/>
    </source>
</evidence>
<sequence length="91" mass="10561">MTEEILHSIKKEQEITNSLLEIIANRIERNRKSVVYSSDNSKDDLLKRIEELSEENILLKSRAEQAEKSSNIANDELSKLRMSIFSNRRIG</sequence>
<dbReference type="RefSeq" id="WP_002366332.1">
    <property type="nucleotide sequence ID" value="NZ_CABGID010000001.1"/>
</dbReference>
<gene>
    <name evidence="2" type="ORF">EGW16_12400</name>
    <name evidence="3" type="ORF">EU507_12450</name>
</gene>
<reference evidence="2 4" key="1">
    <citation type="submission" date="2018-10" db="EMBL/GenBank/DDBJ databases">
        <title>Genotypes and phenotypes of Enterococci isolated from broiler chickens.</title>
        <authorList>
            <person name="Muhammad A.R."/>
            <person name="Diarra M.S."/>
        </authorList>
    </citation>
    <scope>NUCLEOTIDE SEQUENCE [LARGE SCALE GENOMIC DNA]</scope>
    <source>
        <strain evidence="2 4">LIT2 A36'</strain>
    </source>
</reference>
<feature type="coiled-coil region" evidence="1">
    <location>
        <begin position="42"/>
        <end position="69"/>
    </location>
</feature>
<proteinExistence type="predicted"/>
<name>A0A1G1SD61_ENTFL</name>
<keyword evidence="1" id="KW-0175">Coiled coil</keyword>
<dbReference type="Proteomes" id="UP000281488">
    <property type="component" value="Unassembled WGS sequence"/>
</dbReference>
<accession>A0A1G1SD61</accession>
<dbReference type="Proteomes" id="UP000292223">
    <property type="component" value="Unassembled WGS sequence"/>
</dbReference>
<evidence type="ECO:0000256" key="1">
    <source>
        <dbReference type="SAM" id="Coils"/>
    </source>
</evidence>
<organism evidence="3 5">
    <name type="scientific">Enterococcus faecalis</name>
    <name type="common">Streptococcus faecalis</name>
    <dbReference type="NCBI Taxonomy" id="1351"/>
    <lineage>
        <taxon>Bacteria</taxon>
        <taxon>Bacillati</taxon>
        <taxon>Bacillota</taxon>
        <taxon>Bacilli</taxon>
        <taxon>Lactobacillales</taxon>
        <taxon>Enterococcaceae</taxon>
        <taxon>Enterococcus</taxon>
    </lineage>
</organism>
<reference evidence="3 5" key="2">
    <citation type="submission" date="2019-02" db="EMBL/GenBank/DDBJ databases">
        <title>From farm to fork: dissemination of Tn554::fexA-optrA in linezolid-resistant Enterococcus faecalis clones from chicken feces and meat in Tunisia.</title>
        <authorList>
            <person name="Tedim A.P."/>
            <person name="Elghaieb H."/>
            <person name="Abbassi M.S."/>
            <person name="Novais C."/>
            <person name="Hassen A."/>
            <person name="Peixe L."/>
            <person name="Freitas A.R."/>
        </authorList>
    </citation>
    <scope>NUCLEOTIDE SEQUENCE [LARGE SCALE GENOMIC DNA]</scope>
    <source>
        <strain evidence="3 5">728T</strain>
    </source>
</reference>
<evidence type="ECO:0000313" key="5">
    <source>
        <dbReference type="Proteomes" id="UP000292223"/>
    </source>
</evidence>
<dbReference type="EMBL" id="SEWT01000008">
    <property type="protein sequence ID" value="RYU31315.1"/>
    <property type="molecule type" value="Genomic_DNA"/>
</dbReference>
<dbReference type="AlphaFoldDB" id="A0A1G1SD61"/>
<dbReference type="EMBL" id="RKMZ01000007">
    <property type="protein sequence ID" value="ROX31409.1"/>
    <property type="molecule type" value="Genomic_DNA"/>
</dbReference>
<evidence type="ECO:0000313" key="2">
    <source>
        <dbReference type="EMBL" id="ROX31409.1"/>
    </source>
</evidence>